<proteinExistence type="inferred from homology"/>
<reference evidence="6" key="1">
    <citation type="journal article" date="2019" name="Int. J. Syst. Evol. Microbiol.">
        <title>The Global Catalogue of Microorganisms (GCM) 10K type strain sequencing project: providing services to taxonomists for standard genome sequencing and annotation.</title>
        <authorList>
            <consortium name="The Broad Institute Genomics Platform"/>
            <consortium name="The Broad Institute Genome Sequencing Center for Infectious Disease"/>
            <person name="Wu L."/>
            <person name="Ma J."/>
        </authorList>
    </citation>
    <scope>NUCLEOTIDE SEQUENCE [LARGE SCALE GENOMIC DNA]</scope>
    <source>
        <strain evidence="6">IBRC-M 10987</strain>
    </source>
</reference>
<dbReference type="InterPro" id="IPR036107">
    <property type="entry name" value="CsrA_sf"/>
</dbReference>
<dbReference type="SUPFAM" id="SSF117130">
    <property type="entry name" value="CsrA-like"/>
    <property type="match status" value="1"/>
</dbReference>
<keyword evidence="1 4" id="KW-0963">Cytoplasm</keyword>
<keyword evidence="2 4" id="KW-0810">Translation regulation</keyword>
<evidence type="ECO:0000256" key="2">
    <source>
        <dbReference type="ARBA" id="ARBA00022845"/>
    </source>
</evidence>
<dbReference type="RefSeq" id="WP_377719022.1">
    <property type="nucleotide sequence ID" value="NZ_JBHSAM010000025.1"/>
</dbReference>
<comment type="similarity">
    <text evidence="4">Belongs to the CsrA/RsmA family.</text>
</comment>
<dbReference type="Proteomes" id="UP001595715">
    <property type="component" value="Unassembled WGS sequence"/>
</dbReference>
<evidence type="ECO:0000256" key="3">
    <source>
        <dbReference type="ARBA" id="ARBA00022884"/>
    </source>
</evidence>
<organism evidence="5 6">
    <name type="scientific">Paenibacillus xanthanilyticus</name>
    <dbReference type="NCBI Taxonomy" id="1783531"/>
    <lineage>
        <taxon>Bacteria</taxon>
        <taxon>Bacillati</taxon>
        <taxon>Bacillota</taxon>
        <taxon>Bacilli</taxon>
        <taxon>Bacillales</taxon>
        <taxon>Paenibacillaceae</taxon>
        <taxon>Paenibacillus</taxon>
    </lineage>
</organism>
<sequence length="82" mass="9133">MLVLSRKTNESIMIDNQIEVVVVSVEGDVVKLGIRAPKEVEIFRKEIYLNIQAANKEASTSSLQLRQLSKLFENDGDSSPKA</sequence>
<comment type="caution">
    <text evidence="5">The sequence shown here is derived from an EMBL/GenBank/DDBJ whole genome shotgun (WGS) entry which is preliminary data.</text>
</comment>
<name>A0ABV8K2V7_9BACL</name>
<dbReference type="NCBIfam" id="TIGR00202">
    <property type="entry name" value="csrA"/>
    <property type="match status" value="1"/>
</dbReference>
<dbReference type="PANTHER" id="PTHR34984">
    <property type="entry name" value="CARBON STORAGE REGULATOR"/>
    <property type="match status" value="1"/>
</dbReference>
<dbReference type="HAMAP" id="MF_00167">
    <property type="entry name" value="CsrA"/>
    <property type="match status" value="1"/>
</dbReference>
<dbReference type="NCBIfam" id="NF002469">
    <property type="entry name" value="PRK01712.1"/>
    <property type="match status" value="1"/>
</dbReference>
<evidence type="ECO:0000256" key="1">
    <source>
        <dbReference type="ARBA" id="ARBA00022490"/>
    </source>
</evidence>
<protein>
    <recommendedName>
        <fullName evidence="4">Translational regulator CsrA</fullName>
    </recommendedName>
</protein>
<keyword evidence="6" id="KW-1185">Reference proteome</keyword>
<evidence type="ECO:0000313" key="5">
    <source>
        <dbReference type="EMBL" id="MFC4100349.1"/>
    </source>
</evidence>
<keyword evidence="3 4" id="KW-0694">RNA-binding</keyword>
<comment type="subunit">
    <text evidence="4">Homodimer; the beta-strands of each monomer intercalate to form a hydrophobic core, while the alpha-helices form wings that extend away from the core.</text>
</comment>
<dbReference type="PANTHER" id="PTHR34984:SF1">
    <property type="entry name" value="CARBON STORAGE REGULATOR"/>
    <property type="match status" value="1"/>
</dbReference>
<evidence type="ECO:0000256" key="4">
    <source>
        <dbReference type="HAMAP-Rule" id="MF_00167"/>
    </source>
</evidence>
<accession>A0ABV8K2V7</accession>
<dbReference type="EMBL" id="JBHSAM010000025">
    <property type="protein sequence ID" value="MFC4100349.1"/>
    <property type="molecule type" value="Genomic_DNA"/>
</dbReference>
<keyword evidence="4" id="KW-1005">Bacterial flagellum biogenesis</keyword>
<comment type="subcellular location">
    <subcellularLocation>
        <location evidence="4">Cytoplasm</location>
    </subcellularLocation>
</comment>
<keyword evidence="4" id="KW-0678">Repressor</keyword>
<gene>
    <name evidence="4 5" type="primary">csrA</name>
    <name evidence="5" type="ORF">ACFOZ8_11900</name>
</gene>
<comment type="function">
    <text evidence="4">A translational regulator that binds mRNA to regulate translation initiation and/or mRNA stability. Usually binds in the 5'-UTR at or near the Shine-Dalgarno sequence preventing ribosome-binding, thus repressing translation. Its main target seems to be the major flagellin gene, while its function is anatagonized by FliW.</text>
</comment>
<evidence type="ECO:0000313" key="6">
    <source>
        <dbReference type="Proteomes" id="UP001595715"/>
    </source>
</evidence>
<dbReference type="InterPro" id="IPR003751">
    <property type="entry name" value="CsrA"/>
</dbReference>
<dbReference type="Pfam" id="PF02599">
    <property type="entry name" value="CsrA"/>
    <property type="match status" value="1"/>
</dbReference>
<dbReference type="Gene3D" id="2.60.40.4380">
    <property type="entry name" value="Translational regulator CsrA"/>
    <property type="match status" value="1"/>
</dbReference>